<keyword evidence="3" id="KW-1185">Reference proteome</keyword>
<evidence type="ECO:0000313" key="2">
    <source>
        <dbReference type="EMBL" id="MCK7615220.1"/>
    </source>
</evidence>
<protein>
    <submittedName>
        <fullName evidence="2">Uncharacterized protein</fullName>
    </submittedName>
</protein>
<name>A0ABT0H2A6_9HYPH</name>
<feature type="region of interest" description="Disordered" evidence="1">
    <location>
        <begin position="139"/>
        <end position="162"/>
    </location>
</feature>
<comment type="caution">
    <text evidence="2">The sequence shown here is derived from an EMBL/GenBank/DDBJ whole genome shotgun (WGS) entry which is preliminary data.</text>
</comment>
<evidence type="ECO:0000256" key="1">
    <source>
        <dbReference type="SAM" id="MobiDB-lite"/>
    </source>
</evidence>
<dbReference type="Proteomes" id="UP001431221">
    <property type="component" value="Unassembled WGS sequence"/>
</dbReference>
<accession>A0ABT0H2A6</accession>
<dbReference type="RefSeq" id="WP_248158309.1">
    <property type="nucleotide sequence ID" value="NZ_JALNMJ010000022.1"/>
</dbReference>
<evidence type="ECO:0000313" key="3">
    <source>
        <dbReference type="Proteomes" id="UP001431221"/>
    </source>
</evidence>
<reference evidence="2" key="1">
    <citation type="submission" date="2022-04" db="EMBL/GenBank/DDBJ databases">
        <title>Roseibium sp. CAU 1639 isolated from mud.</title>
        <authorList>
            <person name="Kim W."/>
        </authorList>
    </citation>
    <scope>NUCLEOTIDE SEQUENCE</scope>
    <source>
        <strain evidence="2">CAU 1639</strain>
    </source>
</reference>
<dbReference type="EMBL" id="JALNMJ010000022">
    <property type="protein sequence ID" value="MCK7615220.1"/>
    <property type="molecule type" value="Genomic_DNA"/>
</dbReference>
<proteinExistence type="predicted"/>
<organism evidence="2 3">
    <name type="scientific">Roseibium sediminicola</name>
    <dbReference type="NCBI Taxonomy" id="2933272"/>
    <lineage>
        <taxon>Bacteria</taxon>
        <taxon>Pseudomonadati</taxon>
        <taxon>Pseudomonadota</taxon>
        <taxon>Alphaproteobacteria</taxon>
        <taxon>Hyphomicrobiales</taxon>
        <taxon>Stappiaceae</taxon>
        <taxon>Roseibium</taxon>
    </lineage>
</organism>
<feature type="compositionally biased region" description="Basic and acidic residues" evidence="1">
    <location>
        <begin position="152"/>
        <end position="162"/>
    </location>
</feature>
<gene>
    <name evidence="2" type="ORF">M0H32_23895</name>
</gene>
<sequence>MTTSIRNARSAIAVLERAIQSFRDTHGAPPVARIEWHLATLLVSVKKCLAGLAAELELYQSAKGTGRAYWITQPDGSRDHVCGQQLESLCLPLADGEAAVIHGKPEALAAVAAALNAAGRTPIGPAPLHDIARQLSEAAFHAAPARDTAPPEPEKESAHGKP</sequence>